<protein>
    <submittedName>
        <fullName evidence="2">Uncharacterized protein</fullName>
    </submittedName>
</protein>
<organism evidence="2 3">
    <name type="scientific">Rangifer tarandus platyrhynchus</name>
    <name type="common">Svalbard reindeer</name>
    <dbReference type="NCBI Taxonomy" id="3082113"/>
    <lineage>
        <taxon>Eukaryota</taxon>
        <taxon>Metazoa</taxon>
        <taxon>Chordata</taxon>
        <taxon>Craniata</taxon>
        <taxon>Vertebrata</taxon>
        <taxon>Euteleostomi</taxon>
        <taxon>Mammalia</taxon>
        <taxon>Eutheria</taxon>
        <taxon>Laurasiatheria</taxon>
        <taxon>Artiodactyla</taxon>
        <taxon>Ruminantia</taxon>
        <taxon>Pecora</taxon>
        <taxon>Cervidae</taxon>
        <taxon>Odocoileinae</taxon>
        <taxon>Rangifer</taxon>
    </lineage>
</organism>
<proteinExistence type="predicted"/>
<evidence type="ECO:0000313" key="3">
    <source>
        <dbReference type="Proteomes" id="UP001176941"/>
    </source>
</evidence>
<accession>A0ABN8YT80</accession>
<dbReference type="EMBL" id="OX459959">
    <property type="protein sequence ID" value="CAI9164783.1"/>
    <property type="molecule type" value="Genomic_DNA"/>
</dbReference>
<keyword evidence="3" id="KW-1185">Reference proteome</keyword>
<feature type="region of interest" description="Disordered" evidence="1">
    <location>
        <begin position="1"/>
        <end position="93"/>
    </location>
</feature>
<evidence type="ECO:0000313" key="2">
    <source>
        <dbReference type="EMBL" id="CAI9164783.1"/>
    </source>
</evidence>
<reference evidence="2" key="1">
    <citation type="submission" date="2023-04" db="EMBL/GenBank/DDBJ databases">
        <authorList>
            <consortium name="ELIXIR-Norway"/>
        </authorList>
    </citation>
    <scope>NUCLEOTIDE SEQUENCE [LARGE SCALE GENOMIC DNA]</scope>
</reference>
<feature type="compositionally biased region" description="Low complexity" evidence="1">
    <location>
        <begin position="46"/>
        <end position="61"/>
    </location>
</feature>
<evidence type="ECO:0000256" key="1">
    <source>
        <dbReference type="SAM" id="MobiDB-lite"/>
    </source>
</evidence>
<gene>
    <name evidence="2" type="ORF">MRATA1EN1_LOCUS13745</name>
</gene>
<sequence>MRAPPLEPLRYRSGGGGDDDQGRVVAANFCPRPAPPAGVTGGSLCAGARGPAPAAGSSESGPGPGPGRVRYPQRSGERLLRGRPFATKYPNSAGELGVLVGV</sequence>
<dbReference type="Proteomes" id="UP001176941">
    <property type="component" value="Chromosome 23"/>
</dbReference>
<name>A0ABN8YT80_RANTA</name>